<reference evidence="1 2" key="1">
    <citation type="submission" date="2020-09" db="EMBL/GenBank/DDBJ databases">
        <title>De no assembly of potato wild relative species, Solanum commersonii.</title>
        <authorList>
            <person name="Cho K."/>
        </authorList>
    </citation>
    <scope>NUCLEOTIDE SEQUENCE [LARGE SCALE GENOMIC DNA]</scope>
    <source>
        <strain evidence="1">LZ3.2</strain>
        <tissue evidence="1">Leaf</tissue>
    </source>
</reference>
<dbReference type="AlphaFoldDB" id="A0A9J5ZBI9"/>
<protein>
    <submittedName>
        <fullName evidence="1">Uncharacterized protein</fullName>
    </submittedName>
</protein>
<proteinExistence type="predicted"/>
<keyword evidence="2" id="KW-1185">Reference proteome</keyword>
<dbReference type="Proteomes" id="UP000824120">
    <property type="component" value="Chromosome 4"/>
</dbReference>
<organism evidence="1 2">
    <name type="scientific">Solanum commersonii</name>
    <name type="common">Commerson's wild potato</name>
    <name type="synonym">Commerson's nightshade</name>
    <dbReference type="NCBI Taxonomy" id="4109"/>
    <lineage>
        <taxon>Eukaryota</taxon>
        <taxon>Viridiplantae</taxon>
        <taxon>Streptophyta</taxon>
        <taxon>Embryophyta</taxon>
        <taxon>Tracheophyta</taxon>
        <taxon>Spermatophyta</taxon>
        <taxon>Magnoliopsida</taxon>
        <taxon>eudicotyledons</taxon>
        <taxon>Gunneridae</taxon>
        <taxon>Pentapetalae</taxon>
        <taxon>asterids</taxon>
        <taxon>lamiids</taxon>
        <taxon>Solanales</taxon>
        <taxon>Solanaceae</taxon>
        <taxon>Solanoideae</taxon>
        <taxon>Solaneae</taxon>
        <taxon>Solanum</taxon>
    </lineage>
</organism>
<evidence type="ECO:0000313" key="1">
    <source>
        <dbReference type="EMBL" id="KAG5610002.1"/>
    </source>
</evidence>
<dbReference type="OrthoDB" id="671439at2759"/>
<accession>A0A9J5ZBI9</accession>
<dbReference type="EMBL" id="JACXVP010000004">
    <property type="protein sequence ID" value="KAG5610002.1"/>
    <property type="molecule type" value="Genomic_DNA"/>
</dbReference>
<gene>
    <name evidence="1" type="ORF">H5410_021283</name>
</gene>
<evidence type="ECO:0000313" key="2">
    <source>
        <dbReference type="Proteomes" id="UP000824120"/>
    </source>
</evidence>
<comment type="caution">
    <text evidence="1">The sequence shown here is derived from an EMBL/GenBank/DDBJ whole genome shotgun (WGS) entry which is preliminary data.</text>
</comment>
<sequence length="196" mass="21931">MQEPSNPNSIKLPTKTSLSAAFRPSPHQRAHSEVNFRLPEDLIKKSLVYDIPGAKNILEMPPPVAQIASIRNNTMLSWKYQKRSEKNGNENAAEGIGKALSKLLPKQHMISTPNGNRKRKDEISSVVPGHASYSSLSVIKLSSVLSLIIPCYGVCHQSWRKTLTYFCIRLPKVVQKMSKNVLQSHITINEEVLDSF</sequence>
<name>A0A9J5ZBI9_SOLCO</name>